<dbReference type="AlphaFoldDB" id="A0A1N7E0T4"/>
<keyword evidence="2" id="KW-0067">ATP-binding</keyword>
<feature type="domain" description="DNA mismatch repair proteins mutS family" evidence="5">
    <location>
        <begin position="371"/>
        <end position="562"/>
    </location>
</feature>
<accession>A0A1N7E0T4</accession>
<dbReference type="OrthoDB" id="25832at2157"/>
<evidence type="ECO:0000256" key="3">
    <source>
        <dbReference type="ARBA" id="ARBA00023125"/>
    </source>
</evidence>
<organism evidence="6 7">
    <name type="scientific">Haladaptatus litoreus</name>
    <dbReference type="NCBI Taxonomy" id="553468"/>
    <lineage>
        <taxon>Archaea</taxon>
        <taxon>Methanobacteriati</taxon>
        <taxon>Methanobacteriota</taxon>
        <taxon>Stenosarchaea group</taxon>
        <taxon>Halobacteria</taxon>
        <taxon>Halobacteriales</taxon>
        <taxon>Haladaptataceae</taxon>
        <taxon>Haladaptatus</taxon>
    </lineage>
</organism>
<dbReference type="InterPro" id="IPR027417">
    <property type="entry name" value="P-loop_NTPase"/>
</dbReference>
<dbReference type="EMBL" id="FTNO01000005">
    <property type="protein sequence ID" value="SIR81727.1"/>
    <property type="molecule type" value="Genomic_DNA"/>
</dbReference>
<dbReference type="Proteomes" id="UP000186914">
    <property type="component" value="Unassembled WGS sequence"/>
</dbReference>
<evidence type="ECO:0000313" key="7">
    <source>
        <dbReference type="Proteomes" id="UP000186914"/>
    </source>
</evidence>
<dbReference type="RefSeq" id="WP_076431790.1">
    <property type="nucleotide sequence ID" value="NZ_FTNO01000005.1"/>
</dbReference>
<dbReference type="GO" id="GO:0140664">
    <property type="term" value="F:ATP-dependent DNA damage sensor activity"/>
    <property type="evidence" value="ECO:0007669"/>
    <property type="project" value="InterPro"/>
</dbReference>
<dbReference type="GO" id="GO:0030983">
    <property type="term" value="F:mismatched DNA binding"/>
    <property type="evidence" value="ECO:0007669"/>
    <property type="project" value="InterPro"/>
</dbReference>
<dbReference type="GO" id="GO:0006298">
    <property type="term" value="P:mismatch repair"/>
    <property type="evidence" value="ECO:0007669"/>
    <property type="project" value="InterPro"/>
</dbReference>
<keyword evidence="3" id="KW-0238">DNA-binding</keyword>
<protein>
    <submittedName>
        <fullName evidence="6">DNA mismatch repair protein, MutS family</fullName>
    </submittedName>
</protein>
<keyword evidence="7" id="KW-1185">Reference proteome</keyword>
<evidence type="ECO:0000256" key="1">
    <source>
        <dbReference type="ARBA" id="ARBA00022741"/>
    </source>
</evidence>
<dbReference type="Gene3D" id="3.40.50.300">
    <property type="entry name" value="P-loop containing nucleotide triphosphate hydrolases"/>
    <property type="match status" value="1"/>
</dbReference>
<feature type="coiled-coil region" evidence="4">
    <location>
        <begin position="280"/>
        <end position="307"/>
    </location>
</feature>
<dbReference type="InterPro" id="IPR000432">
    <property type="entry name" value="DNA_mismatch_repair_MutS_C"/>
</dbReference>
<evidence type="ECO:0000313" key="6">
    <source>
        <dbReference type="EMBL" id="SIR81727.1"/>
    </source>
</evidence>
<dbReference type="InterPro" id="IPR045076">
    <property type="entry name" value="MutS"/>
</dbReference>
<dbReference type="PANTHER" id="PTHR11361">
    <property type="entry name" value="DNA MISMATCH REPAIR PROTEIN MUTS FAMILY MEMBER"/>
    <property type="match status" value="1"/>
</dbReference>
<dbReference type="Pfam" id="PF00488">
    <property type="entry name" value="MutS_V"/>
    <property type="match status" value="1"/>
</dbReference>
<name>A0A1N7E0T4_9EURY</name>
<sequence length="576" mass="61954">MRLEDYWGVGPKTSDLLETELGVERAIQAIESSNVRVLSNAGLSRGRATRILRQANGGEGMAVLATRDTRSVYKSLLDLASDYAVTPDAGDRIRVMTPVRSPEEATDRLDSVMDAVTSWDDLSDAERESVLAAFEEYDGSERTAVETALSLQATETTEGAFAPVAEIDQSALDAAVGALGKLDGSRVAEGADDELDRRREQLTAVEQLESGALDVIEAVQSGNVRNPDEFRESYVEYVARETDIEPQRIRDATVGEATDATDFVGGSLRELVAEQRETVEERESTVAAELEAKIEDARDAIDAAVSAVNDLAVSLSLARFADEFSLTRPEFVDEGFAVEDARNLFLATGNDVQPITYGIGEHGVAGPPKGDRVTVLTGANSGGKTTLLETLCQVALLAQMGLPVPAERAQVSMSDTIVFHRRHASFNAGVLESTLRNIVPPLTDDGRTLMLVDEFEAITEPGSAANLLHGLVGLSVDRGALGVFVTHLAEDLNPLPDQARKDGIFAEGLDDNLELLVDYQPRFDTVGKSTPEFIVSRLIASANDRGERAGYDVLGRAVGEAAVQQTLSSWAEEQEK</sequence>
<keyword evidence="4" id="KW-0175">Coiled coil</keyword>
<evidence type="ECO:0000259" key="5">
    <source>
        <dbReference type="SMART" id="SM00534"/>
    </source>
</evidence>
<dbReference type="GO" id="GO:0005524">
    <property type="term" value="F:ATP binding"/>
    <property type="evidence" value="ECO:0007669"/>
    <property type="project" value="UniProtKB-KW"/>
</dbReference>
<evidence type="ECO:0000256" key="4">
    <source>
        <dbReference type="SAM" id="Coils"/>
    </source>
</evidence>
<dbReference type="SUPFAM" id="SSF52540">
    <property type="entry name" value="P-loop containing nucleoside triphosphate hydrolases"/>
    <property type="match status" value="1"/>
</dbReference>
<evidence type="ECO:0000256" key="2">
    <source>
        <dbReference type="ARBA" id="ARBA00022840"/>
    </source>
</evidence>
<proteinExistence type="predicted"/>
<dbReference type="PANTHER" id="PTHR11361:SF125">
    <property type="entry name" value="DNA-BINDING PROTEIN MUTS2"/>
    <property type="match status" value="1"/>
</dbReference>
<reference evidence="7" key="1">
    <citation type="submission" date="2017-01" db="EMBL/GenBank/DDBJ databases">
        <authorList>
            <person name="Varghese N."/>
            <person name="Submissions S."/>
        </authorList>
    </citation>
    <scope>NUCLEOTIDE SEQUENCE [LARGE SCALE GENOMIC DNA]</scope>
    <source>
        <strain evidence="7">CGMCC 1.7737</strain>
    </source>
</reference>
<gene>
    <name evidence="6" type="ORF">SAMN05421858_3923</name>
</gene>
<keyword evidence="1" id="KW-0547">Nucleotide-binding</keyword>
<dbReference type="SMART" id="SM00534">
    <property type="entry name" value="MUTSac"/>
    <property type="match status" value="1"/>
</dbReference>